<sequence length="381" mass="44468">MSLNLTDLYTQIPNSIPLITLPDHDPNKTAKSSSEDLFESTASFAQSFNPHTEMEQAKEFFNEWGFVVFNSILNQEQINNSISDIFTYLESGHYNASYTKDFMKDPLDLPKSNVSHLDKSTWTNKNWPAMKEEGILGSPPVFTKQAMENRENENVYHAFKEIIGNEDLWVSMDRYGFFRPTVENEEWKSRRNIHLDRNPWNYVYNKNPIEESFPREYYFLPEFCGEFNEGGNYKDGIVKVQGLINFVDNRAQDGGFIIVPKFNKIFKEWTQLTRNTLANKYVDSSFVVLSRQEKELFNKAVRIPLKAGDMLIWDICMPHGSAPNESDRYRLCQFLKMFPSYKPTTKQGNSSLEIRRKIIRKALERYRMNPTPLGNKLFGLE</sequence>
<accession>D2VY01</accession>
<dbReference type="RefSeq" id="XP_002670980.1">
    <property type="nucleotide sequence ID" value="XM_002670934.1"/>
</dbReference>
<dbReference type="InParanoid" id="D2VY01"/>
<dbReference type="EMBL" id="GG738909">
    <property type="protein sequence ID" value="EFC38236.1"/>
    <property type="molecule type" value="Genomic_DNA"/>
</dbReference>
<reference evidence="1 2" key="1">
    <citation type="journal article" date="2010" name="Cell">
        <title>The genome of Naegleria gruberi illuminates early eukaryotic versatility.</title>
        <authorList>
            <person name="Fritz-Laylin L.K."/>
            <person name="Prochnik S.E."/>
            <person name="Ginger M.L."/>
            <person name="Dacks J.B."/>
            <person name="Carpenter M.L."/>
            <person name="Field M.C."/>
            <person name="Kuo A."/>
            <person name="Paredez A."/>
            <person name="Chapman J."/>
            <person name="Pham J."/>
            <person name="Shu S."/>
            <person name="Neupane R."/>
            <person name="Cipriano M."/>
            <person name="Mancuso J."/>
            <person name="Tu H."/>
            <person name="Salamov A."/>
            <person name="Lindquist E."/>
            <person name="Shapiro H."/>
            <person name="Lucas S."/>
            <person name="Grigoriev I.V."/>
            <person name="Cande W.Z."/>
            <person name="Fulton C."/>
            <person name="Rokhsar D.S."/>
            <person name="Dawson S.C."/>
        </authorList>
    </citation>
    <scope>NUCLEOTIDE SEQUENCE [LARGE SCALE GENOMIC DNA]</scope>
    <source>
        <strain evidence="1 2">NEG-M</strain>
    </source>
</reference>
<dbReference type="Gene3D" id="2.60.120.620">
    <property type="entry name" value="q2cbj1_9rhob like domain"/>
    <property type="match status" value="1"/>
</dbReference>
<proteinExistence type="predicted"/>
<dbReference type="PANTHER" id="PTHR31630">
    <property type="entry name" value="PHYTANOYL-COA DIOXYGENASE-RELATED-RELATED"/>
    <property type="match status" value="1"/>
</dbReference>
<dbReference type="SUPFAM" id="SSF51197">
    <property type="entry name" value="Clavaminate synthase-like"/>
    <property type="match status" value="1"/>
</dbReference>
<dbReference type="Proteomes" id="UP000006671">
    <property type="component" value="Unassembled WGS sequence"/>
</dbReference>
<protein>
    <submittedName>
        <fullName evidence="1">Predicted protein</fullName>
    </submittedName>
</protein>
<evidence type="ECO:0000313" key="2">
    <source>
        <dbReference type="Proteomes" id="UP000006671"/>
    </source>
</evidence>
<dbReference type="KEGG" id="ngr:NAEGRDRAFT_59545"/>
<gene>
    <name evidence="1" type="ORF">NAEGRDRAFT_59545</name>
</gene>
<dbReference type="InterPro" id="IPR008775">
    <property type="entry name" value="Phytyl_CoA_dOase-like"/>
</dbReference>
<organism evidence="2">
    <name type="scientific">Naegleria gruberi</name>
    <name type="common">Amoeba</name>
    <dbReference type="NCBI Taxonomy" id="5762"/>
    <lineage>
        <taxon>Eukaryota</taxon>
        <taxon>Discoba</taxon>
        <taxon>Heterolobosea</taxon>
        <taxon>Tetramitia</taxon>
        <taxon>Eutetramitia</taxon>
        <taxon>Vahlkampfiidae</taxon>
        <taxon>Naegleria</taxon>
    </lineage>
</organism>
<dbReference type="VEuPathDB" id="AmoebaDB:NAEGRDRAFT_59545"/>
<dbReference type="OMA" id="TEWRTIS"/>
<dbReference type="Pfam" id="PF05721">
    <property type="entry name" value="PhyH"/>
    <property type="match status" value="1"/>
</dbReference>
<keyword evidence="2" id="KW-1185">Reference proteome</keyword>
<evidence type="ECO:0000313" key="1">
    <source>
        <dbReference type="EMBL" id="EFC38236.1"/>
    </source>
</evidence>
<dbReference type="AlphaFoldDB" id="D2VY01"/>
<dbReference type="OrthoDB" id="2328924at2759"/>
<name>D2VY01_NAEGR</name>
<dbReference type="PANTHER" id="PTHR31630:SF6">
    <property type="entry name" value="PHYTANOYL-COA DIOXYGENASE-RELATED"/>
    <property type="match status" value="1"/>
</dbReference>
<dbReference type="GeneID" id="8857790"/>